<dbReference type="PROSITE" id="PS50928">
    <property type="entry name" value="ABC_TM1"/>
    <property type="match status" value="1"/>
</dbReference>
<comment type="caution">
    <text evidence="9">The sequence shown here is derived from an EMBL/GenBank/DDBJ whole genome shotgun (WGS) entry which is preliminary data.</text>
</comment>
<accession>A0ABU0HAT4</accession>
<proteinExistence type="inferred from homology"/>
<feature type="transmembrane region" description="Helical" evidence="7">
    <location>
        <begin position="115"/>
        <end position="135"/>
    </location>
</feature>
<keyword evidence="5 7" id="KW-1133">Transmembrane helix</keyword>
<evidence type="ECO:0000256" key="1">
    <source>
        <dbReference type="ARBA" id="ARBA00004651"/>
    </source>
</evidence>
<keyword evidence="6 7" id="KW-0472">Membrane</keyword>
<dbReference type="PANTHER" id="PTHR30193">
    <property type="entry name" value="ABC TRANSPORTER PERMEASE PROTEIN"/>
    <property type="match status" value="1"/>
</dbReference>
<comment type="subcellular location">
    <subcellularLocation>
        <location evidence="1 7">Cell membrane</location>
        <topology evidence="1 7">Multi-pass membrane protein</topology>
    </subcellularLocation>
</comment>
<evidence type="ECO:0000259" key="8">
    <source>
        <dbReference type="PROSITE" id="PS50928"/>
    </source>
</evidence>
<gene>
    <name evidence="9" type="ORF">QO014_003831</name>
</gene>
<evidence type="ECO:0000256" key="7">
    <source>
        <dbReference type="RuleBase" id="RU363032"/>
    </source>
</evidence>
<dbReference type="SUPFAM" id="SSF160964">
    <property type="entry name" value="MalF N-terminal region-like"/>
    <property type="match status" value="1"/>
</dbReference>
<keyword evidence="10" id="KW-1185">Reference proteome</keyword>
<sequence length="297" mass="32624">MPWIQLSYERRVAWQLRLILLPSVLLLLAFVIYPAVYSIYLSLTNEALTGAAALKPRFVGTRNYARLFSDAKFWNSLLVTLIFVIGSAVIGQFVLGLVSAVLLRRPLRWKPIFNSIILLPNAVPEVVAGFMWISMLAGGERATLSRIVAFFGIPAADWLQTFPLTMIIIVNTWRGIATAMILLTAGLSAISEEIYEAARMDGATPRQMFTRITLPLIAPTIFLYMLVSTVSTIAIFGFVYALTRGGPGGATELISIYIYNQSFTAFQLGYGSAVAVVALAFSLLIGVVYVRALKVEV</sequence>
<dbReference type="PANTHER" id="PTHR30193:SF37">
    <property type="entry name" value="INNER MEMBRANE ABC TRANSPORTER PERMEASE PROTEIN YCJO"/>
    <property type="match status" value="1"/>
</dbReference>
<evidence type="ECO:0000313" key="9">
    <source>
        <dbReference type="EMBL" id="MDQ0439430.1"/>
    </source>
</evidence>
<dbReference type="Gene3D" id="1.10.3720.10">
    <property type="entry name" value="MetI-like"/>
    <property type="match status" value="1"/>
</dbReference>
<evidence type="ECO:0000256" key="5">
    <source>
        <dbReference type="ARBA" id="ARBA00022989"/>
    </source>
</evidence>
<feature type="transmembrane region" description="Helical" evidence="7">
    <location>
        <begin position="12"/>
        <end position="33"/>
    </location>
</feature>
<keyword evidence="9" id="KW-0762">Sugar transport</keyword>
<evidence type="ECO:0000313" key="10">
    <source>
        <dbReference type="Proteomes" id="UP001241603"/>
    </source>
</evidence>
<reference evidence="9 10" key="1">
    <citation type="submission" date="2023-07" db="EMBL/GenBank/DDBJ databases">
        <title>Genomic Encyclopedia of Type Strains, Phase IV (KMG-IV): sequencing the most valuable type-strain genomes for metagenomic binning, comparative biology and taxonomic classification.</title>
        <authorList>
            <person name="Goeker M."/>
        </authorList>
    </citation>
    <scope>NUCLEOTIDE SEQUENCE [LARGE SCALE GENOMIC DNA]</scope>
    <source>
        <strain evidence="9 10">B6-8</strain>
    </source>
</reference>
<name>A0ABU0HAT4_9HYPH</name>
<dbReference type="CDD" id="cd06261">
    <property type="entry name" value="TM_PBP2"/>
    <property type="match status" value="1"/>
</dbReference>
<dbReference type="InterPro" id="IPR035906">
    <property type="entry name" value="MetI-like_sf"/>
</dbReference>
<organism evidence="9 10">
    <name type="scientific">Kaistia dalseonensis</name>
    <dbReference type="NCBI Taxonomy" id="410840"/>
    <lineage>
        <taxon>Bacteria</taxon>
        <taxon>Pseudomonadati</taxon>
        <taxon>Pseudomonadota</taxon>
        <taxon>Alphaproteobacteria</taxon>
        <taxon>Hyphomicrobiales</taxon>
        <taxon>Kaistiaceae</taxon>
        <taxon>Kaistia</taxon>
    </lineage>
</organism>
<keyword evidence="3" id="KW-1003">Cell membrane</keyword>
<dbReference type="InterPro" id="IPR000515">
    <property type="entry name" value="MetI-like"/>
</dbReference>
<dbReference type="SUPFAM" id="SSF161098">
    <property type="entry name" value="MetI-like"/>
    <property type="match status" value="1"/>
</dbReference>
<dbReference type="Proteomes" id="UP001241603">
    <property type="component" value="Unassembled WGS sequence"/>
</dbReference>
<dbReference type="RefSeq" id="WP_266350313.1">
    <property type="nucleotide sequence ID" value="NZ_JAPKNG010000005.1"/>
</dbReference>
<feature type="domain" description="ABC transmembrane type-1" evidence="8">
    <location>
        <begin position="73"/>
        <end position="289"/>
    </location>
</feature>
<evidence type="ECO:0000256" key="2">
    <source>
        <dbReference type="ARBA" id="ARBA00022448"/>
    </source>
</evidence>
<feature type="transmembrane region" description="Helical" evidence="7">
    <location>
        <begin position="77"/>
        <end position="103"/>
    </location>
</feature>
<dbReference type="EMBL" id="JAUSVO010000005">
    <property type="protein sequence ID" value="MDQ0439430.1"/>
    <property type="molecule type" value="Genomic_DNA"/>
</dbReference>
<dbReference type="InterPro" id="IPR051393">
    <property type="entry name" value="ABC_transporter_permease"/>
</dbReference>
<feature type="transmembrane region" description="Helical" evidence="7">
    <location>
        <begin position="268"/>
        <end position="290"/>
    </location>
</feature>
<keyword evidence="4 7" id="KW-0812">Transmembrane</keyword>
<comment type="similarity">
    <text evidence="7">Belongs to the binding-protein-dependent transport system permease family.</text>
</comment>
<dbReference type="Pfam" id="PF00528">
    <property type="entry name" value="BPD_transp_1"/>
    <property type="match status" value="1"/>
</dbReference>
<evidence type="ECO:0000256" key="3">
    <source>
        <dbReference type="ARBA" id="ARBA00022475"/>
    </source>
</evidence>
<keyword evidence="2 7" id="KW-0813">Transport</keyword>
<feature type="transmembrane region" description="Helical" evidence="7">
    <location>
        <begin position="216"/>
        <end position="242"/>
    </location>
</feature>
<protein>
    <submittedName>
        <fullName evidence="9">Multiple sugar transport system permease protein</fullName>
    </submittedName>
</protein>
<feature type="transmembrane region" description="Helical" evidence="7">
    <location>
        <begin position="147"/>
        <end position="170"/>
    </location>
</feature>
<evidence type="ECO:0000256" key="6">
    <source>
        <dbReference type="ARBA" id="ARBA00023136"/>
    </source>
</evidence>
<evidence type="ECO:0000256" key="4">
    <source>
        <dbReference type="ARBA" id="ARBA00022692"/>
    </source>
</evidence>